<dbReference type="RefSeq" id="XP_009846075.1">
    <property type="nucleotide sequence ID" value="XM_009847773.1"/>
</dbReference>
<gene>
    <name evidence="2" type="ORF">H257_18676</name>
</gene>
<dbReference type="VEuPathDB" id="FungiDB:H257_18676"/>
<keyword evidence="1" id="KW-0175">Coiled coil</keyword>
<organism evidence="2">
    <name type="scientific">Aphanomyces astaci</name>
    <name type="common">Crayfish plague agent</name>
    <dbReference type="NCBI Taxonomy" id="112090"/>
    <lineage>
        <taxon>Eukaryota</taxon>
        <taxon>Sar</taxon>
        <taxon>Stramenopiles</taxon>
        <taxon>Oomycota</taxon>
        <taxon>Saprolegniomycetes</taxon>
        <taxon>Saprolegniales</taxon>
        <taxon>Verrucalvaceae</taxon>
        <taxon>Aphanomyces</taxon>
    </lineage>
</organism>
<dbReference type="RefSeq" id="XP_009846076.1">
    <property type="nucleotide sequence ID" value="XM_009847774.1"/>
</dbReference>
<reference evidence="2" key="1">
    <citation type="submission" date="2013-12" db="EMBL/GenBank/DDBJ databases">
        <title>The Genome Sequence of Aphanomyces astaci APO3.</title>
        <authorList>
            <consortium name="The Broad Institute Genomics Platform"/>
            <person name="Russ C."/>
            <person name="Tyler B."/>
            <person name="van West P."/>
            <person name="Dieguez-Uribeondo J."/>
            <person name="Young S.K."/>
            <person name="Zeng Q."/>
            <person name="Gargeya S."/>
            <person name="Fitzgerald M."/>
            <person name="Abouelleil A."/>
            <person name="Alvarado L."/>
            <person name="Chapman S.B."/>
            <person name="Gainer-Dewar J."/>
            <person name="Goldberg J."/>
            <person name="Griggs A."/>
            <person name="Gujja S."/>
            <person name="Hansen M."/>
            <person name="Howarth C."/>
            <person name="Imamovic A."/>
            <person name="Ireland A."/>
            <person name="Larimer J."/>
            <person name="McCowan C."/>
            <person name="Murphy C."/>
            <person name="Pearson M."/>
            <person name="Poon T.W."/>
            <person name="Priest M."/>
            <person name="Roberts A."/>
            <person name="Saif S."/>
            <person name="Shea T."/>
            <person name="Sykes S."/>
            <person name="Wortman J."/>
            <person name="Nusbaum C."/>
            <person name="Birren B."/>
        </authorList>
    </citation>
    <scope>NUCLEOTIDE SEQUENCE [LARGE SCALE GENOMIC DNA]</scope>
    <source>
        <strain evidence="2">APO3</strain>
    </source>
</reference>
<dbReference type="OrthoDB" id="10541430at2759"/>
<evidence type="ECO:0000313" key="2">
    <source>
        <dbReference type="EMBL" id="ETV64444.1"/>
    </source>
</evidence>
<feature type="coiled-coil region" evidence="1">
    <location>
        <begin position="12"/>
        <end position="190"/>
    </location>
</feature>
<dbReference type="EMBL" id="KI913310">
    <property type="protein sequence ID" value="ETV64444.1"/>
    <property type="molecule type" value="Genomic_DNA"/>
</dbReference>
<dbReference type="AlphaFoldDB" id="W4FC01"/>
<proteinExistence type="predicted"/>
<sequence length="296" mass="34694">MRTELDEGRVRAEETMRKQAQLNKLYENIEIDLQRNVTKARELEELELGLRDREAQVAQLQLQALEWQNQSELNKKVEVQLNQRQAELEFKEKEVSLLGERLAMQELHLKTVQRQLDQLEREIDGERVRMGRLHTDETRAWRAQQQIEALELERARDQFQMEQQISTERLQQAELQIRKAETQLASDQAAITGQLSALQNKTMALQQREFELNLLHEDILGRESRLLGIRDDWQRAQDEQAKAWATTQAEFKAREWRLQIFAADAEAQVEITAKKQHKLDAKLLEMERALGAGVIL</sequence>
<protein>
    <submittedName>
        <fullName evidence="2">Uncharacterized protein</fullName>
    </submittedName>
</protein>
<evidence type="ECO:0000256" key="1">
    <source>
        <dbReference type="SAM" id="Coils"/>
    </source>
</evidence>
<name>W4FC01_APHAT</name>
<dbReference type="GeneID" id="20820672"/>
<dbReference type="EMBL" id="KI913310">
    <property type="protein sequence ID" value="ETV64445.1"/>
    <property type="molecule type" value="Genomic_DNA"/>
</dbReference>
<accession>W4FC01</accession>